<keyword evidence="2" id="KW-0472">Membrane</keyword>
<feature type="region of interest" description="Disordered" evidence="1">
    <location>
        <begin position="27"/>
        <end position="46"/>
    </location>
</feature>
<evidence type="ECO:0000313" key="4">
    <source>
        <dbReference type="Proteomes" id="UP000255234"/>
    </source>
</evidence>
<keyword evidence="2" id="KW-1133">Transmembrane helix</keyword>
<gene>
    <name evidence="3" type="ORF">NCTC10571_01005</name>
</gene>
<organism evidence="3 4">
    <name type="scientific">Megamonas hypermegale</name>
    <dbReference type="NCBI Taxonomy" id="158847"/>
    <lineage>
        <taxon>Bacteria</taxon>
        <taxon>Bacillati</taxon>
        <taxon>Bacillota</taxon>
        <taxon>Negativicutes</taxon>
        <taxon>Selenomonadales</taxon>
        <taxon>Selenomonadaceae</taxon>
        <taxon>Megamonas</taxon>
    </lineage>
</organism>
<accession>A0A378NXZ3</accession>
<dbReference type="Proteomes" id="UP000255234">
    <property type="component" value="Unassembled WGS sequence"/>
</dbReference>
<dbReference type="AlphaFoldDB" id="A0A378NXZ3"/>
<protein>
    <submittedName>
        <fullName evidence="3">Uncharacterized protein</fullName>
    </submittedName>
</protein>
<evidence type="ECO:0000313" key="3">
    <source>
        <dbReference type="EMBL" id="STY70858.1"/>
    </source>
</evidence>
<proteinExistence type="predicted"/>
<sequence>MEGLAPFLLFLFFMIINIYTGQKRREQKKKQKQEFPDIYDNPPPRQNIKRNLDYMMAKPKVNNDNIEIVANDLQQEKINDLAQYIDKYEQDLQNRYQEKLKQNRTNLQAKDFIQQTEIKAVDKDKKIQIDIEKEHIIKAITYAQVLEQPKSLQYLKRFGIKRVIHKD</sequence>
<name>A0A378NXZ3_9FIRM</name>
<evidence type="ECO:0000256" key="2">
    <source>
        <dbReference type="SAM" id="Phobius"/>
    </source>
</evidence>
<evidence type="ECO:0000256" key="1">
    <source>
        <dbReference type="SAM" id="MobiDB-lite"/>
    </source>
</evidence>
<keyword evidence="2" id="KW-0812">Transmembrane</keyword>
<dbReference type="EMBL" id="UGPP01000001">
    <property type="protein sequence ID" value="STY70858.1"/>
    <property type="molecule type" value="Genomic_DNA"/>
</dbReference>
<dbReference type="RefSeq" id="WP_258553948.1">
    <property type="nucleotide sequence ID" value="NZ_UGPP01000001.1"/>
</dbReference>
<reference evidence="3 4" key="1">
    <citation type="submission" date="2018-06" db="EMBL/GenBank/DDBJ databases">
        <authorList>
            <consortium name="Pathogen Informatics"/>
            <person name="Doyle S."/>
        </authorList>
    </citation>
    <scope>NUCLEOTIDE SEQUENCE [LARGE SCALE GENOMIC DNA]</scope>
    <source>
        <strain evidence="3 4">NCTC10571</strain>
    </source>
</reference>
<feature type="transmembrane region" description="Helical" evidence="2">
    <location>
        <begin position="6"/>
        <end position="22"/>
    </location>
</feature>